<dbReference type="AlphaFoldDB" id="A0A918P5D9"/>
<feature type="signal peptide" evidence="1">
    <location>
        <begin position="1"/>
        <end position="19"/>
    </location>
</feature>
<feature type="domain" description="Surface-adhesin protein E-like" evidence="2">
    <location>
        <begin position="25"/>
        <end position="134"/>
    </location>
</feature>
<evidence type="ECO:0000256" key="1">
    <source>
        <dbReference type="SAM" id="SignalP"/>
    </source>
</evidence>
<reference evidence="3" key="2">
    <citation type="submission" date="2020-09" db="EMBL/GenBank/DDBJ databases">
        <authorList>
            <person name="Sun Q."/>
            <person name="Kim S."/>
        </authorList>
    </citation>
    <scope>NUCLEOTIDE SEQUENCE</scope>
    <source>
        <strain evidence="3">KCTC 32182</strain>
    </source>
</reference>
<keyword evidence="1" id="KW-0732">Signal</keyword>
<feature type="chain" id="PRO_5038079863" description="Surface-adhesin protein E-like domain-containing protein" evidence="1">
    <location>
        <begin position="20"/>
        <end position="146"/>
    </location>
</feature>
<accession>A0A918P5D9</accession>
<dbReference type="InterPro" id="IPR031939">
    <property type="entry name" value="Adhesin_E-like"/>
</dbReference>
<keyword evidence="4" id="KW-1185">Reference proteome</keyword>
<evidence type="ECO:0000259" key="2">
    <source>
        <dbReference type="Pfam" id="PF16747"/>
    </source>
</evidence>
<comment type="caution">
    <text evidence="3">The sequence shown here is derived from an EMBL/GenBank/DDBJ whole genome shotgun (WGS) entry which is preliminary data.</text>
</comment>
<protein>
    <recommendedName>
        <fullName evidence="2">Surface-adhesin protein E-like domain-containing protein</fullName>
    </recommendedName>
</protein>
<organism evidence="3 4">
    <name type="scientific">Paludibacterium paludis</name>
    <dbReference type="NCBI Taxonomy" id="1225769"/>
    <lineage>
        <taxon>Bacteria</taxon>
        <taxon>Pseudomonadati</taxon>
        <taxon>Pseudomonadota</taxon>
        <taxon>Betaproteobacteria</taxon>
        <taxon>Neisseriales</taxon>
        <taxon>Chromobacteriaceae</taxon>
        <taxon>Paludibacterium</taxon>
    </lineage>
</organism>
<evidence type="ECO:0000313" key="4">
    <source>
        <dbReference type="Proteomes" id="UP000645257"/>
    </source>
</evidence>
<name>A0A918P5D9_9NEIS</name>
<reference evidence="3" key="1">
    <citation type="journal article" date="2014" name="Int. J. Syst. Evol. Microbiol.">
        <title>Complete genome sequence of Corynebacterium casei LMG S-19264T (=DSM 44701T), isolated from a smear-ripened cheese.</title>
        <authorList>
            <consortium name="US DOE Joint Genome Institute (JGI-PGF)"/>
            <person name="Walter F."/>
            <person name="Albersmeier A."/>
            <person name="Kalinowski J."/>
            <person name="Ruckert C."/>
        </authorList>
    </citation>
    <scope>NUCLEOTIDE SEQUENCE</scope>
    <source>
        <strain evidence="3">KCTC 32182</strain>
    </source>
</reference>
<gene>
    <name evidence="3" type="ORF">GCM10011289_26540</name>
</gene>
<sequence>MKRRTFVPCLTLLAGTAFAAPMSDWVVYQQGSALELAVDRNAIGLDKDGLVRFVNQERFAERQHDKDHDVDFHIRRVEGVADCNKATYAFTSVSFYSKSNRHVWSQMYPVPRYAWRWEPVVSGSVAHAMMRQVCTLARSAPKTRTE</sequence>
<dbReference type="Pfam" id="PF16747">
    <property type="entry name" value="Adhesin_E"/>
    <property type="match status" value="1"/>
</dbReference>
<dbReference type="Proteomes" id="UP000645257">
    <property type="component" value="Unassembled WGS sequence"/>
</dbReference>
<dbReference type="RefSeq" id="WP_189535116.1">
    <property type="nucleotide sequence ID" value="NZ_BMYX01000016.1"/>
</dbReference>
<proteinExistence type="predicted"/>
<dbReference type="EMBL" id="BMYX01000016">
    <property type="protein sequence ID" value="GGY21597.1"/>
    <property type="molecule type" value="Genomic_DNA"/>
</dbReference>
<evidence type="ECO:0000313" key="3">
    <source>
        <dbReference type="EMBL" id="GGY21597.1"/>
    </source>
</evidence>